<dbReference type="InterPro" id="IPR050833">
    <property type="entry name" value="Poly_Biosynth_Transport"/>
</dbReference>
<dbReference type="EMBL" id="CP062919">
    <property type="protein sequence ID" value="QPF13471.1"/>
    <property type="molecule type" value="Genomic_DNA"/>
</dbReference>
<evidence type="ECO:0000313" key="8">
    <source>
        <dbReference type="Proteomes" id="UP000594659"/>
    </source>
</evidence>
<feature type="transmembrane region" description="Helical" evidence="6">
    <location>
        <begin position="110"/>
        <end position="134"/>
    </location>
</feature>
<evidence type="ECO:0000256" key="5">
    <source>
        <dbReference type="ARBA" id="ARBA00023136"/>
    </source>
</evidence>
<dbReference type="PANTHER" id="PTHR30250:SF11">
    <property type="entry name" value="O-ANTIGEN TRANSPORTER-RELATED"/>
    <property type="match status" value="1"/>
</dbReference>
<protein>
    <submittedName>
        <fullName evidence="7">Polysaccharide biosynthesis C-terminal domain-containing protein</fullName>
    </submittedName>
</protein>
<evidence type="ECO:0000256" key="2">
    <source>
        <dbReference type="ARBA" id="ARBA00022475"/>
    </source>
</evidence>
<keyword evidence="4 6" id="KW-1133">Transmembrane helix</keyword>
<dbReference type="GO" id="GO:0005886">
    <property type="term" value="C:plasma membrane"/>
    <property type="evidence" value="ECO:0007669"/>
    <property type="project" value="UniProtKB-SubCell"/>
</dbReference>
<feature type="transmembrane region" description="Helical" evidence="6">
    <location>
        <begin position="251"/>
        <end position="270"/>
    </location>
</feature>
<feature type="transmembrane region" description="Helical" evidence="6">
    <location>
        <begin position="141"/>
        <end position="160"/>
    </location>
</feature>
<evidence type="ECO:0000256" key="1">
    <source>
        <dbReference type="ARBA" id="ARBA00004651"/>
    </source>
</evidence>
<reference evidence="7 8" key="1">
    <citation type="submission" date="2020-09" db="EMBL/GenBank/DDBJ databases">
        <title>Resistance determinants and their genetic context in bacteria from a longitudinal study of pigs reared under conventional and antibiotic-free husbandry practices.</title>
        <authorList>
            <person name="Poulin-Laprade D."/>
            <person name="Brouard J.-S."/>
            <person name="Gagnon N."/>
            <person name="Turcotte A."/>
            <person name="Langlois A."/>
            <person name="Matte J.J."/>
            <person name="Carrillo C.D."/>
            <person name="Zaheer R."/>
            <person name="McAllister T."/>
            <person name="Topp E."/>
            <person name="Talbot G."/>
        </authorList>
    </citation>
    <scope>NUCLEOTIDE SEQUENCE [LARGE SCALE GENOMIC DNA]</scope>
    <source>
        <strain evidence="7 8">Res13-Abat-PEA21-P4-01-A</strain>
    </source>
</reference>
<evidence type="ECO:0000256" key="6">
    <source>
        <dbReference type="SAM" id="Phobius"/>
    </source>
</evidence>
<keyword evidence="3 6" id="KW-0812">Transmembrane</keyword>
<dbReference type="Proteomes" id="UP000594659">
    <property type="component" value="Chromosome"/>
</dbReference>
<evidence type="ECO:0000313" key="7">
    <source>
        <dbReference type="EMBL" id="QPF13471.1"/>
    </source>
</evidence>
<dbReference type="PANTHER" id="PTHR30250">
    <property type="entry name" value="PST FAMILY PREDICTED COLANIC ACID TRANSPORTER"/>
    <property type="match status" value="1"/>
</dbReference>
<keyword evidence="2" id="KW-1003">Cell membrane</keyword>
<accession>A0A7S8WDZ2</accession>
<name>A0A7S8WDZ2_ACIBA</name>
<feature type="transmembrane region" description="Helical" evidence="6">
    <location>
        <begin position="323"/>
        <end position="343"/>
    </location>
</feature>
<sequence>MNNIFFSLGANIASKMIILLVNIVSFRLLLPEDYGVISLLLAMTATIGAVAGMGASVAVNSVVAREGFSSLTSLFIKYNYFFAFLFSNILAGFIYIFYLNDINKIPSWQVFAFILIFSLISSLNSISEAILIGLHDYKRLFVNNFASFLIFLPISFYLILEFKITGVLINLLAYRFFLLLINFYFVNKTKLLKVRSNNKDEKREIFKRFKELSLPVILSGLLVAPVIGLAFKIVTMQDYGLKQLAYFNIVYQVYLVAIFIPNALNGYFVSRFSSKGGSGQKDFFKIAKNNFFFALVVSFCLFIFQKVFFLIVDDHSAALINNYYIMLGTIVLFSLNAVFASFWPSVGKAWFGFYMNIVWAFILLSITFIFSKYQISEPLAWAFLIAYFVLSVVQILNYKVLTHAKK</sequence>
<feature type="transmembrane region" description="Helical" evidence="6">
    <location>
        <begin position="36"/>
        <end position="59"/>
    </location>
</feature>
<dbReference type="RefSeq" id="WP_195707678.1">
    <property type="nucleotide sequence ID" value="NZ_CP062919.1"/>
</dbReference>
<feature type="transmembrane region" description="Helical" evidence="6">
    <location>
        <begin position="166"/>
        <end position="186"/>
    </location>
</feature>
<feature type="transmembrane region" description="Helical" evidence="6">
    <location>
        <begin position="379"/>
        <end position="398"/>
    </location>
</feature>
<dbReference type="AlphaFoldDB" id="A0A7S8WDZ2"/>
<proteinExistence type="predicted"/>
<feature type="transmembrane region" description="Helical" evidence="6">
    <location>
        <begin position="80"/>
        <end position="98"/>
    </location>
</feature>
<evidence type="ECO:0000256" key="4">
    <source>
        <dbReference type="ARBA" id="ARBA00022989"/>
    </source>
</evidence>
<feature type="transmembrane region" description="Helical" evidence="6">
    <location>
        <begin position="212"/>
        <end position="231"/>
    </location>
</feature>
<comment type="subcellular location">
    <subcellularLocation>
        <location evidence="1">Cell membrane</location>
        <topology evidence="1">Multi-pass membrane protein</topology>
    </subcellularLocation>
</comment>
<evidence type="ECO:0000256" key="3">
    <source>
        <dbReference type="ARBA" id="ARBA00022692"/>
    </source>
</evidence>
<keyword evidence="5 6" id="KW-0472">Membrane</keyword>
<gene>
    <name evidence="7" type="ORF">IMO23_00290</name>
</gene>
<feature type="transmembrane region" description="Helical" evidence="6">
    <location>
        <begin position="12"/>
        <end position="30"/>
    </location>
</feature>
<feature type="transmembrane region" description="Helical" evidence="6">
    <location>
        <begin position="350"/>
        <end position="373"/>
    </location>
</feature>
<organism evidence="7 8">
    <name type="scientific">Acinetobacter baumannii</name>
    <dbReference type="NCBI Taxonomy" id="470"/>
    <lineage>
        <taxon>Bacteria</taxon>
        <taxon>Pseudomonadati</taxon>
        <taxon>Pseudomonadota</taxon>
        <taxon>Gammaproteobacteria</taxon>
        <taxon>Moraxellales</taxon>
        <taxon>Moraxellaceae</taxon>
        <taxon>Acinetobacter</taxon>
        <taxon>Acinetobacter calcoaceticus/baumannii complex</taxon>
    </lineage>
</organism>
<feature type="transmembrane region" description="Helical" evidence="6">
    <location>
        <begin position="291"/>
        <end position="311"/>
    </location>
</feature>